<dbReference type="RefSeq" id="WP_102197547.1">
    <property type="nucleotide sequence ID" value="NZ_PNHP01000001.1"/>
</dbReference>
<name>A0A2N6UKV2_9FIRM</name>
<organism evidence="2 3">
    <name type="scientific">Anaerococcus hydrogenalis</name>
    <dbReference type="NCBI Taxonomy" id="33029"/>
    <lineage>
        <taxon>Bacteria</taxon>
        <taxon>Bacillati</taxon>
        <taxon>Bacillota</taxon>
        <taxon>Tissierellia</taxon>
        <taxon>Tissierellales</taxon>
        <taxon>Peptoniphilaceae</taxon>
        <taxon>Anaerococcus</taxon>
    </lineage>
</organism>
<dbReference type="EMBL" id="PNHP01000001">
    <property type="protein sequence ID" value="PMC82492.1"/>
    <property type="molecule type" value="Genomic_DNA"/>
</dbReference>
<accession>A0A2N6UKV2</accession>
<reference evidence="2 3" key="1">
    <citation type="submission" date="2017-09" db="EMBL/GenBank/DDBJ databases">
        <title>Bacterial strain isolated from the female urinary microbiota.</title>
        <authorList>
            <person name="Thomas-White K."/>
            <person name="Kumar N."/>
            <person name="Forster S."/>
            <person name="Putonti C."/>
            <person name="Lawley T."/>
            <person name="Wolfe A.J."/>
        </authorList>
    </citation>
    <scope>NUCLEOTIDE SEQUENCE [LARGE SCALE GENOMIC DNA]</scope>
    <source>
        <strain evidence="2 3">UMB0204</strain>
    </source>
</reference>
<protein>
    <submittedName>
        <fullName evidence="2">Replisome organizer</fullName>
    </submittedName>
</protein>
<dbReference type="NCBIfam" id="TIGR01714">
    <property type="entry name" value="phage_rep_org_N"/>
    <property type="match status" value="1"/>
</dbReference>
<evidence type="ECO:0000313" key="2">
    <source>
        <dbReference type="EMBL" id="PMC82492.1"/>
    </source>
</evidence>
<dbReference type="InterPro" id="IPR010056">
    <property type="entry name" value="Phage_rep_org__N"/>
</dbReference>
<dbReference type="Pfam" id="PF09681">
    <property type="entry name" value="Phage_rep_org_N"/>
    <property type="match status" value="1"/>
</dbReference>
<feature type="domain" description="Phage replisome organiser N-terminal" evidence="1">
    <location>
        <begin position="9"/>
        <end position="123"/>
    </location>
</feature>
<evidence type="ECO:0000313" key="3">
    <source>
        <dbReference type="Proteomes" id="UP000235658"/>
    </source>
</evidence>
<proteinExistence type="predicted"/>
<dbReference type="AlphaFoldDB" id="A0A2N6UKV2"/>
<dbReference type="GeneID" id="84577914"/>
<comment type="caution">
    <text evidence="2">The sequence shown here is derived from an EMBL/GenBank/DDBJ whole genome shotgun (WGS) entry which is preliminary data.</text>
</comment>
<gene>
    <name evidence="2" type="ORF">CJ192_01820</name>
</gene>
<evidence type="ECO:0000259" key="1">
    <source>
        <dbReference type="Pfam" id="PF09681"/>
    </source>
</evidence>
<sequence length="290" mass="34137">MAKNKRYYWLKLKDDFFNNRKMKKLRKVAGGDTYTIIYLKLQLLSINNEGIIEFEGTDEDIYHQLALDIDEEIDDIKMTIAFCNTNDLIEMINDDVFLNEVPALIGSETASTRRSRESRERKKALQSNGQALQCNTNATKCNTEIDIDKDKDINIEIEKRDDNNISKNFNDEEKITVDYYYRLVKNNTSKNDIDLVVNAINQHGWKNILYTLWYLKNEQKANITSFKYVDKVLANQKPLDEGVVEFVVNREIKNIKCNDYQEQDNNQSYSDKARQERFQKMLNEKDYQQG</sequence>
<dbReference type="Proteomes" id="UP000235658">
    <property type="component" value="Unassembled WGS sequence"/>
</dbReference>